<accession>A0ABS6TJ67</accession>
<evidence type="ECO:0000313" key="2">
    <source>
        <dbReference type="Proteomes" id="UP000735541"/>
    </source>
</evidence>
<reference evidence="1 2" key="1">
    <citation type="submission" date="2021-07" db="EMBL/GenBank/DDBJ databases">
        <title>Sequencing Streptomyces halstedii LGO-A4 genome an citrus endophytic actinomycete.</title>
        <authorList>
            <person name="Samborskyy M."/>
            <person name="Scott N."/>
            <person name="Deglau R."/>
            <person name="Dickens S."/>
            <person name="Oliveira L.G."/>
        </authorList>
    </citation>
    <scope>NUCLEOTIDE SEQUENCE [LARGE SCALE GENOMIC DNA]</scope>
    <source>
        <strain evidence="1 2">LGO-A4</strain>
    </source>
</reference>
<keyword evidence="2" id="KW-1185">Reference proteome</keyword>
<organism evidence="1 2">
    <name type="scientific">Streptomyces halstedii</name>
    <dbReference type="NCBI Taxonomy" id="1944"/>
    <lineage>
        <taxon>Bacteria</taxon>
        <taxon>Bacillati</taxon>
        <taxon>Actinomycetota</taxon>
        <taxon>Actinomycetes</taxon>
        <taxon>Kitasatosporales</taxon>
        <taxon>Streptomycetaceae</taxon>
        <taxon>Streptomyces</taxon>
    </lineage>
</organism>
<dbReference type="EMBL" id="JAHUVW010000001">
    <property type="protein sequence ID" value="MBV7668310.1"/>
    <property type="molecule type" value="Genomic_DNA"/>
</dbReference>
<protein>
    <submittedName>
        <fullName evidence="1">Uncharacterized protein</fullName>
    </submittedName>
</protein>
<dbReference type="Proteomes" id="UP000735541">
    <property type="component" value="Unassembled WGS sequence"/>
</dbReference>
<comment type="caution">
    <text evidence="1">The sequence shown here is derived from an EMBL/GenBank/DDBJ whole genome shotgun (WGS) entry which is preliminary data.</text>
</comment>
<proteinExistence type="predicted"/>
<gene>
    <name evidence="1" type="ORF">STHAL_02165</name>
</gene>
<dbReference type="RefSeq" id="WP_228867104.1">
    <property type="nucleotide sequence ID" value="NZ_JAHUVW010000001.1"/>
</dbReference>
<name>A0ABS6TJ67_STRHA</name>
<evidence type="ECO:0000313" key="1">
    <source>
        <dbReference type="EMBL" id="MBV7668310.1"/>
    </source>
</evidence>
<sequence>MADLSFYISPLSEEIREEGRVQGRAEGRVQAWVEGILYVFDVRGIDVTDEMRRRVATCGDMKLLRHWLGRAIVAGTAAEVFGEEPTDPGPAPSR</sequence>